<feature type="compositionally biased region" description="Polar residues" evidence="2">
    <location>
        <begin position="40"/>
        <end position="64"/>
    </location>
</feature>
<feature type="compositionally biased region" description="Basic and acidic residues" evidence="2">
    <location>
        <begin position="29"/>
        <end position="39"/>
    </location>
</feature>
<keyword evidence="4" id="KW-1185">Reference proteome</keyword>
<name>A0A1J4JY71_9EUKA</name>
<feature type="compositionally biased region" description="Polar residues" evidence="2">
    <location>
        <begin position="568"/>
        <end position="582"/>
    </location>
</feature>
<sequence>MEPSRSSYNPENNDDQYEQNMYGDYLEDSESKSIKEKRGTNSNEHPNGDNSDQISANDKQYSESSDNDDKRELSSFKKSDNYESGFENASDGKSDREDDENDTNDENNKKFQQKSGSGDDGIQDTSEKFETSEDFIKDEINSHENESVSESSTYQALNSENEDFHNANSYDESNNESNEESTENQFSDTTHNSEDENINNENEIINNEEEDDENAQNNLENNNVHEEKEDIIIEKKTPSQLKVSVGKKVSEPTRSFSSNSPRSPRRINSKTRIPPLKMNEINDNNSDDNSEYYHENEDANASDNNSDNDYFDERQSKPSTSLSSKTISIDQIAQMAILDGDFSLVTDLNVKVVVSKIRQVQRDALNEGNYEFAEQAQAATQLALQHVNNERYLAISSSKTEDVNQQLQATKNDLIYLKEHWANVLQNAKTQANQDLELLQQENDNELKEFDMMIQSELPIQYRKPSSTLLNLRRKQKAMVSSNRWLEAKEVKKEADKLERIERTQNIEKFKKKQEVDRIKLIKKLDNKFSARQQNWIRTIEGIQRVAKYEIDHASKCAKQLESRIKSSENLSTSIRQQTSHSHTARARTVTPTVTPAQEFRQRAMINRITYSHIVVPKIKRPHRTSR</sequence>
<dbReference type="EMBL" id="MLAK01000812">
    <property type="protein sequence ID" value="OHT03939.1"/>
    <property type="molecule type" value="Genomic_DNA"/>
</dbReference>
<evidence type="ECO:0000313" key="4">
    <source>
        <dbReference type="Proteomes" id="UP000179807"/>
    </source>
</evidence>
<organism evidence="3 4">
    <name type="scientific">Tritrichomonas foetus</name>
    <dbReference type="NCBI Taxonomy" id="1144522"/>
    <lineage>
        <taxon>Eukaryota</taxon>
        <taxon>Metamonada</taxon>
        <taxon>Parabasalia</taxon>
        <taxon>Tritrichomonadida</taxon>
        <taxon>Tritrichomonadidae</taxon>
        <taxon>Tritrichomonas</taxon>
    </lineage>
</organism>
<feature type="compositionally biased region" description="Basic and acidic residues" evidence="2">
    <location>
        <begin position="125"/>
        <end position="146"/>
    </location>
</feature>
<feature type="compositionally biased region" description="Basic and acidic residues" evidence="2">
    <location>
        <begin position="223"/>
        <end position="237"/>
    </location>
</feature>
<dbReference type="VEuPathDB" id="TrichDB:TRFO_28726"/>
<dbReference type="PANTHER" id="PTHR47026:SF2">
    <property type="entry name" value="FLAGELLAR ASSOCIATED PROTEIN"/>
    <property type="match status" value="1"/>
</dbReference>
<feature type="compositionally biased region" description="Acidic residues" evidence="2">
    <location>
        <begin position="173"/>
        <end position="182"/>
    </location>
</feature>
<evidence type="ECO:0000256" key="1">
    <source>
        <dbReference type="SAM" id="Coils"/>
    </source>
</evidence>
<comment type="caution">
    <text evidence="3">The sequence shown here is derived from an EMBL/GenBank/DDBJ whole genome shotgun (WGS) entry which is preliminary data.</text>
</comment>
<feature type="region of interest" description="Disordered" evidence="2">
    <location>
        <begin position="1"/>
        <end position="325"/>
    </location>
</feature>
<reference evidence="3" key="1">
    <citation type="submission" date="2016-10" db="EMBL/GenBank/DDBJ databases">
        <authorList>
            <person name="Benchimol M."/>
            <person name="Almeida L.G."/>
            <person name="Vasconcelos A.T."/>
            <person name="Perreira-Neves A."/>
            <person name="Rosa I.A."/>
            <person name="Tasca T."/>
            <person name="Bogo M.R."/>
            <person name="de Souza W."/>
        </authorList>
    </citation>
    <scope>NUCLEOTIDE SEQUENCE [LARGE SCALE GENOMIC DNA]</scope>
    <source>
        <strain evidence="3">K</strain>
    </source>
</reference>
<feature type="compositionally biased region" description="Polar residues" evidence="2">
    <location>
        <begin position="1"/>
        <end position="11"/>
    </location>
</feature>
<keyword evidence="1" id="KW-0175">Coiled coil</keyword>
<dbReference type="PANTHER" id="PTHR47026">
    <property type="entry name" value="PIGMENTOSA GTPASE REGULATOR-LIKE PROTEIN, PUTATIVE-RELATED"/>
    <property type="match status" value="1"/>
</dbReference>
<gene>
    <name evidence="3" type="ORF">TRFO_28726</name>
</gene>
<evidence type="ECO:0000256" key="2">
    <source>
        <dbReference type="SAM" id="MobiDB-lite"/>
    </source>
</evidence>
<dbReference type="Proteomes" id="UP000179807">
    <property type="component" value="Unassembled WGS sequence"/>
</dbReference>
<accession>A0A1J4JY71</accession>
<proteinExistence type="predicted"/>
<feature type="coiled-coil region" evidence="1">
    <location>
        <begin position="422"/>
        <end position="449"/>
    </location>
</feature>
<dbReference type="RefSeq" id="XP_068357075.1">
    <property type="nucleotide sequence ID" value="XM_068506344.1"/>
</dbReference>
<feature type="region of interest" description="Disordered" evidence="2">
    <location>
        <begin position="568"/>
        <end position="591"/>
    </location>
</feature>
<feature type="compositionally biased region" description="Low complexity" evidence="2">
    <location>
        <begin position="299"/>
        <end position="308"/>
    </location>
</feature>
<evidence type="ECO:0000313" key="3">
    <source>
        <dbReference type="EMBL" id="OHT03939.1"/>
    </source>
</evidence>
<feature type="compositionally biased region" description="Basic and acidic residues" evidence="2">
    <location>
        <begin position="67"/>
        <end position="81"/>
    </location>
</feature>
<protein>
    <submittedName>
        <fullName evidence="3">Uncharacterized protein</fullName>
    </submittedName>
</protein>
<dbReference type="AlphaFoldDB" id="A0A1J4JY71"/>
<dbReference type="GeneID" id="94841048"/>